<feature type="compositionally biased region" description="Acidic residues" evidence="3">
    <location>
        <begin position="48"/>
        <end position="57"/>
    </location>
</feature>
<comment type="caution">
    <text evidence="4">The sequence shown here is derived from an EMBL/GenBank/DDBJ whole genome shotgun (WGS) entry which is preliminary data.</text>
</comment>
<keyword evidence="5" id="KW-1185">Reference proteome</keyword>
<keyword evidence="1" id="KW-0677">Repeat</keyword>
<dbReference type="OrthoDB" id="778140at2759"/>
<name>A0A830BSJ0_9LAMI</name>
<organism evidence="4 5">
    <name type="scientific">Phtheirospermum japonicum</name>
    <dbReference type="NCBI Taxonomy" id="374723"/>
    <lineage>
        <taxon>Eukaryota</taxon>
        <taxon>Viridiplantae</taxon>
        <taxon>Streptophyta</taxon>
        <taxon>Embryophyta</taxon>
        <taxon>Tracheophyta</taxon>
        <taxon>Spermatophyta</taxon>
        <taxon>Magnoliopsida</taxon>
        <taxon>eudicotyledons</taxon>
        <taxon>Gunneridae</taxon>
        <taxon>Pentapetalae</taxon>
        <taxon>asterids</taxon>
        <taxon>lamiids</taxon>
        <taxon>Lamiales</taxon>
        <taxon>Orobanchaceae</taxon>
        <taxon>Orobanchaceae incertae sedis</taxon>
        <taxon>Phtheirospermum</taxon>
    </lineage>
</organism>
<evidence type="ECO:0000313" key="5">
    <source>
        <dbReference type="Proteomes" id="UP000653305"/>
    </source>
</evidence>
<protein>
    <submittedName>
        <fullName evidence="4">Pentatricopeptide repeat-containing protein at2g01860</fullName>
    </submittedName>
</protein>
<dbReference type="AlphaFoldDB" id="A0A830BSJ0"/>
<dbReference type="PANTHER" id="PTHR47930:SF2">
    <property type="entry name" value="PENTATRICOPEPTIDE REPEAT PROTEIN (AFU_ORTHOLOGUE AFUA_8G04250)"/>
    <property type="match status" value="1"/>
</dbReference>
<proteinExistence type="predicted"/>
<dbReference type="Pfam" id="PF12854">
    <property type="entry name" value="PPR_1"/>
    <property type="match status" value="1"/>
</dbReference>
<reference evidence="4" key="1">
    <citation type="submission" date="2020-07" db="EMBL/GenBank/DDBJ databases">
        <title>Ethylene signaling mediates host invasion by parasitic plants.</title>
        <authorList>
            <person name="Yoshida S."/>
        </authorList>
    </citation>
    <scope>NUCLEOTIDE SEQUENCE</scope>
    <source>
        <strain evidence="4">Okayama</strain>
    </source>
</reference>
<dbReference type="InterPro" id="IPR002885">
    <property type="entry name" value="PPR_rpt"/>
</dbReference>
<dbReference type="NCBIfam" id="TIGR00756">
    <property type="entry name" value="PPR"/>
    <property type="match status" value="1"/>
</dbReference>
<feature type="repeat" description="PPR" evidence="2">
    <location>
        <begin position="352"/>
        <end position="386"/>
    </location>
</feature>
<evidence type="ECO:0000256" key="1">
    <source>
        <dbReference type="ARBA" id="ARBA00022737"/>
    </source>
</evidence>
<feature type="region of interest" description="Disordered" evidence="3">
    <location>
        <begin position="85"/>
        <end position="111"/>
    </location>
</feature>
<dbReference type="EMBL" id="BMAC01000158">
    <property type="protein sequence ID" value="GFP87898.1"/>
    <property type="molecule type" value="Genomic_DNA"/>
</dbReference>
<dbReference type="PROSITE" id="PS51375">
    <property type="entry name" value="PPR"/>
    <property type="match status" value="1"/>
</dbReference>
<dbReference type="InterPro" id="IPR011990">
    <property type="entry name" value="TPR-like_helical_dom_sf"/>
</dbReference>
<evidence type="ECO:0000313" key="4">
    <source>
        <dbReference type="EMBL" id="GFP87898.1"/>
    </source>
</evidence>
<dbReference type="Proteomes" id="UP000653305">
    <property type="component" value="Unassembled WGS sequence"/>
</dbReference>
<evidence type="ECO:0000256" key="3">
    <source>
        <dbReference type="SAM" id="MobiDB-lite"/>
    </source>
</evidence>
<sequence>MIVSASRSNSKNHNHHKKPQQLPKNLRYRRRTEIPPDSHPVLHHVNETETDSDYDENEVNGNFDGNVIWESDEIEAISSLFQGRVPQKPGNLNRERPSPLPLPHKTRPLGFPTSKKIIRTQLARSNRQPVTNLLYKNPTFLITLARDIRSLPHDDNNNNNDVSSVLDPWARFLRKGSLSLTIRELGHMGLAERALHVFSWVQKQPHLFPDDRVLASTVEVLARAHELKMPFDSLDRFITLASRPVYEAMVKGYVKGGNTRLALRLISAAAESKRTLDPSVYAKLILEIGKNPDKRMLVLPLLEELANRDDLKLSQQDCTAIMKVCTKLGRFDLVEALYDWFKKCGCGGGVPSVVMYTTLIHSRCLEGKYREAMGVVWEMEDLDCLLDLPAYRVVIKLFVGLNDLSRTARYFAKLKESGFRPTYDIYRDVIGMYMVSGRLAKCKEIRREAEMAGHKFDELLQG</sequence>
<feature type="region of interest" description="Disordered" evidence="3">
    <location>
        <begin position="1"/>
        <end position="57"/>
    </location>
</feature>
<dbReference type="Gene3D" id="1.25.40.10">
    <property type="entry name" value="Tetratricopeptide repeat domain"/>
    <property type="match status" value="2"/>
</dbReference>
<feature type="compositionally biased region" description="Basic residues" evidence="3">
    <location>
        <begin position="10"/>
        <end position="19"/>
    </location>
</feature>
<evidence type="ECO:0000256" key="2">
    <source>
        <dbReference type="PROSITE-ProRule" id="PRU00708"/>
    </source>
</evidence>
<accession>A0A830BSJ0</accession>
<dbReference type="PANTHER" id="PTHR47930">
    <property type="entry name" value="YALI0C12947P"/>
    <property type="match status" value="1"/>
</dbReference>
<gene>
    <name evidence="4" type="ORF">PHJA_000933500</name>
</gene>